<evidence type="ECO:0000256" key="3">
    <source>
        <dbReference type="ARBA" id="ARBA00023125"/>
    </source>
</evidence>
<keyword evidence="2" id="KW-0805">Transcription regulation</keyword>
<dbReference type="EMBL" id="JAAGWH010000039">
    <property type="protein sequence ID" value="NEK95249.1"/>
    <property type="molecule type" value="Genomic_DNA"/>
</dbReference>
<keyword evidence="3" id="KW-0238">DNA-binding</keyword>
<dbReference type="EMBL" id="JAAGWB010000041">
    <property type="protein sequence ID" value="NEN52137.1"/>
    <property type="molecule type" value="Genomic_DNA"/>
</dbReference>
<dbReference type="Gene3D" id="1.10.10.10">
    <property type="entry name" value="Winged helix-like DNA-binding domain superfamily/Winged helix DNA-binding domain"/>
    <property type="match status" value="1"/>
</dbReference>
<comment type="caution">
    <text evidence="7">The sequence shown here is derived from an EMBL/GenBank/DDBJ whole genome shotgun (WGS) entry which is preliminary data.</text>
</comment>
<evidence type="ECO:0000259" key="5">
    <source>
        <dbReference type="PROSITE" id="PS50931"/>
    </source>
</evidence>
<dbReference type="Gene3D" id="3.40.190.10">
    <property type="entry name" value="Periplasmic binding protein-like II"/>
    <property type="match status" value="2"/>
</dbReference>
<feature type="domain" description="HTH lysR-type" evidence="5">
    <location>
        <begin position="1"/>
        <end position="61"/>
    </location>
</feature>
<evidence type="ECO:0000313" key="9">
    <source>
        <dbReference type="Proteomes" id="UP000471152"/>
    </source>
</evidence>
<sequence>MTGATLGELELLVAVAETGSLGLAARHLGISQPAASQRLRALESALGLALLDRHRTGSELTAHGALVVEWARSVLIARDRLTSGAEALRQGNSAPLRLAASLTTAEFLLPRWLVELRRSYPALGIGLAMGNSAATVQAVRRDEADLGFVETLGALPGELSWRTVASDRLALVVPPDHPWSRLDEPLSPAELARTSLVMRESGSGTRETLALVLETAGPLAPAALEASSTTAVKGAVLSGLAPAVLSALAVEAELARGSLVEVPLSGVDLRRPLRAIWRRGRPLTAPARRLLDLLAEGRPPDADLCEQR</sequence>
<dbReference type="GO" id="GO:0003700">
    <property type="term" value="F:DNA-binding transcription factor activity"/>
    <property type="evidence" value="ECO:0007669"/>
    <property type="project" value="InterPro"/>
</dbReference>
<dbReference type="InterPro" id="IPR036388">
    <property type="entry name" value="WH-like_DNA-bd_sf"/>
</dbReference>
<dbReference type="PANTHER" id="PTHR30126:SF39">
    <property type="entry name" value="HTH-TYPE TRANSCRIPTIONAL REGULATOR CYSL"/>
    <property type="match status" value="1"/>
</dbReference>
<dbReference type="SUPFAM" id="SSF46785">
    <property type="entry name" value="Winged helix' DNA-binding domain"/>
    <property type="match status" value="1"/>
</dbReference>
<proteinExistence type="inferred from homology"/>
<dbReference type="AlphaFoldDB" id="A0A6P0H8H0"/>
<evidence type="ECO:0000256" key="1">
    <source>
        <dbReference type="ARBA" id="ARBA00009437"/>
    </source>
</evidence>
<evidence type="ECO:0000256" key="4">
    <source>
        <dbReference type="ARBA" id="ARBA00023163"/>
    </source>
</evidence>
<dbReference type="Pfam" id="PF00126">
    <property type="entry name" value="HTH_1"/>
    <property type="match status" value="1"/>
</dbReference>
<dbReference type="InterPro" id="IPR000847">
    <property type="entry name" value="LysR_HTH_N"/>
</dbReference>
<name>A0A6P0H8H0_9ACTN</name>
<reference evidence="6 8" key="1">
    <citation type="submission" date="2020-01" db="EMBL/GenBank/DDBJ databases">
        <title>the WGS Modestobacter muralis CPCC 204518.</title>
        <authorList>
            <person name="Jiang Z."/>
        </authorList>
    </citation>
    <scope>NUCLEOTIDE SEQUENCE [LARGE SCALE GENOMIC DNA]</scope>
    <source>
        <strain evidence="6 8">DSM 100205</strain>
    </source>
</reference>
<dbReference type="InterPro" id="IPR005119">
    <property type="entry name" value="LysR_subst-bd"/>
</dbReference>
<dbReference type="PANTHER" id="PTHR30126">
    <property type="entry name" value="HTH-TYPE TRANSCRIPTIONAL REGULATOR"/>
    <property type="match status" value="1"/>
</dbReference>
<accession>A0A6P0H8H0</accession>
<evidence type="ECO:0000313" key="6">
    <source>
        <dbReference type="EMBL" id="NEK95249.1"/>
    </source>
</evidence>
<dbReference type="Pfam" id="PF03466">
    <property type="entry name" value="LysR_substrate"/>
    <property type="match status" value="1"/>
</dbReference>
<dbReference type="Proteomes" id="UP000471152">
    <property type="component" value="Unassembled WGS sequence"/>
</dbReference>
<comment type="similarity">
    <text evidence="1">Belongs to the LysR transcriptional regulatory family.</text>
</comment>
<evidence type="ECO:0000313" key="7">
    <source>
        <dbReference type="EMBL" id="NEN52137.1"/>
    </source>
</evidence>
<evidence type="ECO:0000256" key="2">
    <source>
        <dbReference type="ARBA" id="ARBA00023015"/>
    </source>
</evidence>
<dbReference type="PRINTS" id="PR00039">
    <property type="entry name" value="HTHLYSR"/>
</dbReference>
<dbReference type="SUPFAM" id="SSF53850">
    <property type="entry name" value="Periplasmic binding protein-like II"/>
    <property type="match status" value="1"/>
</dbReference>
<dbReference type="RefSeq" id="WP_163611815.1">
    <property type="nucleotide sequence ID" value="NZ_JAAGWB010000041.1"/>
</dbReference>
<protein>
    <submittedName>
        <fullName evidence="7">LysR family transcriptional regulator</fullName>
    </submittedName>
</protein>
<dbReference type="GO" id="GO:0000976">
    <property type="term" value="F:transcription cis-regulatory region binding"/>
    <property type="evidence" value="ECO:0007669"/>
    <property type="project" value="TreeGrafter"/>
</dbReference>
<reference evidence="7 9" key="2">
    <citation type="submission" date="2020-02" db="EMBL/GenBank/DDBJ databases">
        <title>The WGS of Modestobacter muralis DSM 100205.</title>
        <authorList>
            <person name="Jiang Z."/>
        </authorList>
    </citation>
    <scope>NUCLEOTIDE SEQUENCE [LARGE SCALE GENOMIC DNA]</scope>
    <source>
        <strain evidence="7 9">DSM 100205</strain>
    </source>
</reference>
<dbReference type="Proteomes" id="UP000468828">
    <property type="component" value="Unassembled WGS sequence"/>
</dbReference>
<evidence type="ECO:0000313" key="8">
    <source>
        <dbReference type="Proteomes" id="UP000468828"/>
    </source>
</evidence>
<dbReference type="PROSITE" id="PS50931">
    <property type="entry name" value="HTH_LYSR"/>
    <property type="match status" value="1"/>
</dbReference>
<keyword evidence="8" id="KW-1185">Reference proteome</keyword>
<organism evidence="7 9">
    <name type="scientific">Modestobacter muralis</name>
    <dbReference type="NCBI Taxonomy" id="1608614"/>
    <lineage>
        <taxon>Bacteria</taxon>
        <taxon>Bacillati</taxon>
        <taxon>Actinomycetota</taxon>
        <taxon>Actinomycetes</taxon>
        <taxon>Geodermatophilales</taxon>
        <taxon>Geodermatophilaceae</taxon>
        <taxon>Modestobacter</taxon>
    </lineage>
</organism>
<keyword evidence="4" id="KW-0804">Transcription</keyword>
<dbReference type="InterPro" id="IPR036390">
    <property type="entry name" value="WH_DNA-bd_sf"/>
</dbReference>
<gene>
    <name evidence="7" type="ORF">G3R41_14555</name>
    <name evidence="6" type="ORF">GCU67_13905</name>
</gene>